<evidence type="ECO:0000313" key="1">
    <source>
        <dbReference type="EMBL" id="GAA1993257.1"/>
    </source>
</evidence>
<keyword evidence="2" id="KW-1185">Reference proteome</keyword>
<dbReference type="Proteomes" id="UP001501116">
    <property type="component" value="Unassembled WGS sequence"/>
</dbReference>
<comment type="caution">
    <text evidence="1">The sequence shown here is derived from an EMBL/GenBank/DDBJ whole genome shotgun (WGS) entry which is preliminary data.</text>
</comment>
<name>A0ABP5E9M7_9PSEU</name>
<protein>
    <submittedName>
        <fullName evidence="1">Uncharacterized protein</fullName>
    </submittedName>
</protein>
<evidence type="ECO:0000313" key="2">
    <source>
        <dbReference type="Proteomes" id="UP001501116"/>
    </source>
</evidence>
<accession>A0ABP5E9M7</accession>
<organism evidence="1 2">
    <name type="scientific">Amycolatopsis minnesotensis</name>
    <dbReference type="NCBI Taxonomy" id="337894"/>
    <lineage>
        <taxon>Bacteria</taxon>
        <taxon>Bacillati</taxon>
        <taxon>Actinomycetota</taxon>
        <taxon>Actinomycetes</taxon>
        <taxon>Pseudonocardiales</taxon>
        <taxon>Pseudonocardiaceae</taxon>
        <taxon>Amycolatopsis</taxon>
    </lineage>
</organism>
<gene>
    <name evidence="1" type="ORF">GCM10009754_85580</name>
</gene>
<proteinExistence type="predicted"/>
<reference evidence="2" key="1">
    <citation type="journal article" date="2019" name="Int. J. Syst. Evol. Microbiol.">
        <title>The Global Catalogue of Microorganisms (GCM) 10K type strain sequencing project: providing services to taxonomists for standard genome sequencing and annotation.</title>
        <authorList>
            <consortium name="The Broad Institute Genomics Platform"/>
            <consortium name="The Broad Institute Genome Sequencing Center for Infectious Disease"/>
            <person name="Wu L."/>
            <person name="Ma J."/>
        </authorList>
    </citation>
    <scope>NUCLEOTIDE SEQUENCE [LARGE SCALE GENOMIC DNA]</scope>
    <source>
        <strain evidence="2">JCM 14545</strain>
    </source>
</reference>
<sequence>MSVDVQAVCSHQVLLSTRIPVSSKCATGAVRIAAMAWFSDLSSSVAIGVGTSATQPV</sequence>
<dbReference type="EMBL" id="BAAANN010000070">
    <property type="protein sequence ID" value="GAA1993257.1"/>
    <property type="molecule type" value="Genomic_DNA"/>
</dbReference>